<feature type="domain" description="Rhodanese" evidence="2">
    <location>
        <begin position="14"/>
        <end position="136"/>
    </location>
</feature>
<dbReference type="GO" id="GO:0002098">
    <property type="term" value="P:tRNA wobble uridine modification"/>
    <property type="evidence" value="ECO:0007669"/>
    <property type="project" value="InterPro"/>
</dbReference>
<evidence type="ECO:0000313" key="3">
    <source>
        <dbReference type="EMBL" id="TDO78273.1"/>
    </source>
</evidence>
<dbReference type="SUPFAM" id="SSF52821">
    <property type="entry name" value="Rhodanese/Cell cycle control phosphatase"/>
    <property type="match status" value="1"/>
</dbReference>
<dbReference type="InterPro" id="IPR058840">
    <property type="entry name" value="AAA_SelU"/>
</dbReference>
<dbReference type="SUPFAM" id="SSF52540">
    <property type="entry name" value="P-loop containing nucleoside triphosphate hydrolases"/>
    <property type="match status" value="1"/>
</dbReference>
<dbReference type="RefSeq" id="WP_133515999.1">
    <property type="nucleotide sequence ID" value="NZ_SNWX01000030.1"/>
</dbReference>
<dbReference type="AlphaFoldDB" id="A0A4R6LIG6"/>
<dbReference type="GO" id="GO:0043828">
    <property type="term" value="F:tRNA 2-selenouridine synthase activity"/>
    <property type="evidence" value="ECO:0007669"/>
    <property type="project" value="InterPro"/>
</dbReference>
<dbReference type="InterPro" id="IPR036873">
    <property type="entry name" value="Rhodanese-like_dom_sf"/>
</dbReference>
<reference evidence="3 4" key="1">
    <citation type="submission" date="2019-03" db="EMBL/GenBank/DDBJ databases">
        <title>Subsurface microbial communities from deep shales in Ohio and West Virginia, USA.</title>
        <authorList>
            <person name="Wrighton K."/>
        </authorList>
    </citation>
    <scope>NUCLEOTIDE SEQUENCE [LARGE SCALE GENOMIC DNA]</scope>
    <source>
        <strain evidence="3 4">MA284_T2</strain>
    </source>
</reference>
<dbReference type="PANTHER" id="PTHR30401">
    <property type="entry name" value="TRNA 2-SELENOURIDINE SYNTHASE"/>
    <property type="match status" value="1"/>
</dbReference>
<dbReference type="SMART" id="SM00450">
    <property type="entry name" value="RHOD"/>
    <property type="match status" value="1"/>
</dbReference>
<dbReference type="OrthoDB" id="9808735at2"/>
<dbReference type="InterPro" id="IPR027417">
    <property type="entry name" value="P-loop_NTPase"/>
</dbReference>
<dbReference type="NCBIfam" id="NF008750">
    <property type="entry name" value="PRK11784.1-2"/>
    <property type="match status" value="1"/>
</dbReference>
<sequence length="355" mass="41160">MRKERLITYPESLQLKNSIYIDARTEAEYQEATIPGAVNIELLNHEERKIIGTIYKQQSPKKAKLKGVELVSPKIPDLIAEVNQLAQNYDNLIIFCSRGGLRSKSLAEFSDLAGIEVYRLEGGYKHYRHYILEKLENYKFKGQIVVLHGNTGVGKTYILKELEKMGANIIDLEGIANHRGSAFGSIGLKKPFNQKYFESLLWEELKIKDQKNEVIFVEAESRRVGHSVIPDFFHQKMKAGEDLLITASMQKRVENIYLEYIKDIEKNQDAFIDRVLESLTAIKKYIIKKAGKESYFKLLELAEKAKFKELTEILLEEYYDPMYEHSQKKVNNYEAEIRAENIKEAARKILDHYQI</sequence>
<protein>
    <submittedName>
        <fullName evidence="3">tRNA 2-selenouridine synthase</fullName>
    </submittedName>
</protein>
<evidence type="ECO:0000313" key="4">
    <source>
        <dbReference type="Proteomes" id="UP000295064"/>
    </source>
</evidence>
<gene>
    <name evidence="3" type="ORF">DFR79_13015</name>
</gene>
<name>A0A4R6LIG6_9FIRM</name>
<dbReference type="Gene3D" id="3.40.250.10">
    <property type="entry name" value="Rhodanese-like domain"/>
    <property type="match status" value="1"/>
</dbReference>
<evidence type="ECO:0000259" key="2">
    <source>
        <dbReference type="PROSITE" id="PS50206"/>
    </source>
</evidence>
<dbReference type="PROSITE" id="PS50206">
    <property type="entry name" value="RHODANESE_3"/>
    <property type="match status" value="1"/>
</dbReference>
<dbReference type="Pfam" id="PF26341">
    <property type="entry name" value="AAA_SelU"/>
    <property type="match status" value="1"/>
</dbReference>
<comment type="caution">
    <text evidence="3">The sequence shown here is derived from an EMBL/GenBank/DDBJ whole genome shotgun (WGS) entry which is preliminary data.</text>
</comment>
<accession>A0A4R6LIG6</accession>
<dbReference type="PANTHER" id="PTHR30401:SF0">
    <property type="entry name" value="TRNA 2-SELENOURIDINE SYNTHASE"/>
    <property type="match status" value="1"/>
</dbReference>
<dbReference type="EMBL" id="SNWX01000030">
    <property type="protein sequence ID" value="TDO78273.1"/>
    <property type="molecule type" value="Genomic_DNA"/>
</dbReference>
<proteinExistence type="predicted"/>
<dbReference type="Pfam" id="PF00581">
    <property type="entry name" value="Rhodanese"/>
    <property type="match status" value="1"/>
</dbReference>
<dbReference type="InterPro" id="IPR017582">
    <property type="entry name" value="SelU"/>
</dbReference>
<dbReference type="Proteomes" id="UP000295064">
    <property type="component" value="Unassembled WGS sequence"/>
</dbReference>
<evidence type="ECO:0000256" key="1">
    <source>
        <dbReference type="ARBA" id="ARBA00023266"/>
    </source>
</evidence>
<dbReference type="InterPro" id="IPR001763">
    <property type="entry name" value="Rhodanese-like_dom"/>
</dbReference>
<organism evidence="3 4">
    <name type="scientific">Halanaerobium saccharolyticum</name>
    <dbReference type="NCBI Taxonomy" id="43595"/>
    <lineage>
        <taxon>Bacteria</taxon>
        <taxon>Bacillati</taxon>
        <taxon>Bacillota</taxon>
        <taxon>Clostridia</taxon>
        <taxon>Halanaerobiales</taxon>
        <taxon>Halanaerobiaceae</taxon>
        <taxon>Halanaerobium</taxon>
    </lineage>
</organism>
<dbReference type="NCBIfam" id="TIGR03167">
    <property type="entry name" value="tRNA_sel_U_synt"/>
    <property type="match status" value="1"/>
</dbReference>
<keyword evidence="1" id="KW-0711">Selenium</keyword>